<dbReference type="Proteomes" id="UP001155027">
    <property type="component" value="Unassembled WGS sequence"/>
</dbReference>
<dbReference type="Gene3D" id="3.90.550.10">
    <property type="entry name" value="Spore Coat Polysaccharide Biosynthesis Protein SpsA, Chain A"/>
    <property type="match status" value="1"/>
</dbReference>
<dbReference type="InterPro" id="IPR029044">
    <property type="entry name" value="Nucleotide-diphossugar_trans"/>
</dbReference>
<keyword evidence="4" id="KW-0418">Kinase</keyword>
<evidence type="ECO:0000259" key="3">
    <source>
        <dbReference type="Pfam" id="PF12804"/>
    </source>
</evidence>
<proteinExistence type="predicted"/>
<dbReference type="InterPro" id="IPR050065">
    <property type="entry name" value="GlmU-like"/>
</dbReference>
<organism evidence="4 5">
    <name type="scientific">Salinibacter ruber</name>
    <dbReference type="NCBI Taxonomy" id="146919"/>
    <lineage>
        <taxon>Bacteria</taxon>
        <taxon>Pseudomonadati</taxon>
        <taxon>Rhodothermota</taxon>
        <taxon>Rhodothermia</taxon>
        <taxon>Rhodothermales</taxon>
        <taxon>Salinibacteraceae</taxon>
        <taxon>Salinibacter</taxon>
    </lineage>
</organism>
<dbReference type="RefSeq" id="WP_259081011.1">
    <property type="nucleotide sequence ID" value="NZ_JANUAU010000013.1"/>
</dbReference>
<evidence type="ECO:0000313" key="4">
    <source>
        <dbReference type="EMBL" id="MCS3679160.1"/>
    </source>
</evidence>
<dbReference type="Pfam" id="PF12804">
    <property type="entry name" value="NTP_transf_3"/>
    <property type="match status" value="1"/>
</dbReference>
<feature type="domain" description="MobA-like NTP transferase" evidence="3">
    <location>
        <begin position="10"/>
        <end position="134"/>
    </location>
</feature>
<dbReference type="PANTHER" id="PTHR43584">
    <property type="entry name" value="NUCLEOTIDYL TRANSFERASE"/>
    <property type="match status" value="1"/>
</dbReference>
<dbReference type="InterPro" id="IPR025877">
    <property type="entry name" value="MobA-like_NTP_Trfase"/>
</dbReference>
<dbReference type="GO" id="GO:0016301">
    <property type="term" value="F:kinase activity"/>
    <property type="evidence" value="ECO:0007669"/>
    <property type="project" value="UniProtKB-KW"/>
</dbReference>
<name>A0A9X2PYG3_9BACT</name>
<protein>
    <submittedName>
        <fullName evidence="4">Choline kinase</fullName>
    </submittedName>
</protein>
<keyword evidence="1" id="KW-0808">Transferase</keyword>
<evidence type="ECO:0000313" key="5">
    <source>
        <dbReference type="Proteomes" id="UP001155027"/>
    </source>
</evidence>
<gene>
    <name evidence="4" type="ORF">GGP71_003109</name>
</gene>
<reference evidence="4" key="1">
    <citation type="submission" date="2022-08" db="EMBL/GenBank/DDBJ databases">
        <title>Genomic Encyclopedia of Type Strains, Phase V (KMG-V): Genome sequencing to study the core and pangenomes of soil and plant-associated prokaryotes.</title>
        <authorList>
            <person name="Whitman W."/>
        </authorList>
    </citation>
    <scope>NUCLEOTIDE SEQUENCE</scope>
    <source>
        <strain evidence="4">0</strain>
    </source>
</reference>
<dbReference type="SUPFAM" id="SSF53448">
    <property type="entry name" value="Nucleotide-diphospho-sugar transferases"/>
    <property type="match status" value="1"/>
</dbReference>
<accession>A0A9X2PYG3</accession>
<evidence type="ECO:0000256" key="1">
    <source>
        <dbReference type="ARBA" id="ARBA00022679"/>
    </source>
</evidence>
<dbReference type="AlphaFoldDB" id="A0A9X2PYG3"/>
<dbReference type="PANTHER" id="PTHR43584:SF8">
    <property type="entry name" value="N-ACETYLMURAMATE ALPHA-1-PHOSPHATE URIDYLYLTRANSFERASE"/>
    <property type="match status" value="1"/>
</dbReference>
<dbReference type="GO" id="GO:0016779">
    <property type="term" value="F:nucleotidyltransferase activity"/>
    <property type="evidence" value="ECO:0007669"/>
    <property type="project" value="UniProtKB-KW"/>
</dbReference>
<dbReference type="EMBL" id="JANUAU010000013">
    <property type="protein sequence ID" value="MCS3679160.1"/>
    <property type="molecule type" value="Genomic_DNA"/>
</dbReference>
<keyword evidence="2" id="KW-0548">Nucleotidyltransferase</keyword>
<sequence length="251" mass="27087">MSNTASLRTGVVLAAGFGSRLAGTQKATDLKPLTPVAGTPLLLRTLHSLETAGCSRAVIVVGYGMETVQAEIQDRYDGPLALTFAINEHYDLQNGVSVLAAEPHVDQGPFLLIMADHVLGDTLMEKARRHRPPERGATLLVDHKLSTIFDMDDATKVRVENGRPQSIGKRLDDYNCVDTGVFVATDGLMEALSAVYAAKGDAALSDGIQRLMGEGRMQTLDIEDGFWQDVDTPEMLAHAEEMIQGDLVPVE</sequence>
<evidence type="ECO:0000256" key="2">
    <source>
        <dbReference type="ARBA" id="ARBA00022695"/>
    </source>
</evidence>
<comment type="caution">
    <text evidence="4">The sequence shown here is derived from an EMBL/GenBank/DDBJ whole genome shotgun (WGS) entry which is preliminary data.</text>
</comment>